<dbReference type="GO" id="GO:0006357">
    <property type="term" value="P:regulation of transcription by RNA polymerase II"/>
    <property type="evidence" value="ECO:0007669"/>
    <property type="project" value="TreeGrafter"/>
</dbReference>
<comment type="subcellular location">
    <subcellularLocation>
        <location evidence="1">Nucleus</location>
    </subcellularLocation>
</comment>
<dbReference type="OrthoDB" id="1667110at2759"/>
<proteinExistence type="predicted"/>
<evidence type="ECO:0000256" key="3">
    <source>
        <dbReference type="ARBA" id="ARBA00023242"/>
    </source>
</evidence>
<evidence type="ECO:0000256" key="4">
    <source>
        <dbReference type="SAM" id="MobiDB-lite"/>
    </source>
</evidence>
<evidence type="ECO:0000313" key="6">
    <source>
        <dbReference type="EMBL" id="KAF8898128.1"/>
    </source>
</evidence>
<accession>A0A9P5NLF9</accession>
<dbReference type="GO" id="GO:0046872">
    <property type="term" value="F:metal ion binding"/>
    <property type="evidence" value="ECO:0007669"/>
    <property type="project" value="UniProtKB-KW"/>
</dbReference>
<dbReference type="GO" id="GO:0003712">
    <property type="term" value="F:transcription coregulator activity"/>
    <property type="evidence" value="ECO:0007669"/>
    <property type="project" value="TreeGrafter"/>
</dbReference>
<comment type="caution">
    <text evidence="6">The sequence shown here is derived from an EMBL/GenBank/DDBJ whole genome shotgun (WGS) entry which is preliminary data.</text>
</comment>
<dbReference type="EMBL" id="JADNYJ010000055">
    <property type="protein sequence ID" value="KAF8898128.1"/>
    <property type="molecule type" value="Genomic_DNA"/>
</dbReference>
<feature type="region of interest" description="Disordered" evidence="4">
    <location>
        <begin position="127"/>
        <end position="149"/>
    </location>
</feature>
<dbReference type="PROSITE" id="PS51184">
    <property type="entry name" value="JMJC"/>
    <property type="match status" value="1"/>
</dbReference>
<keyword evidence="7" id="KW-1185">Reference proteome</keyword>
<dbReference type="InterPro" id="IPR045109">
    <property type="entry name" value="LSDs-like"/>
</dbReference>
<gene>
    <name evidence="6" type="ORF">CPB84DRAFT_1780900</name>
</gene>
<feature type="domain" description="JmjC" evidence="5">
    <location>
        <begin position="1"/>
        <end position="81"/>
    </location>
</feature>
<protein>
    <recommendedName>
        <fullName evidence="5">JmjC domain-containing protein</fullName>
    </recommendedName>
</protein>
<dbReference type="InterPro" id="IPR003347">
    <property type="entry name" value="JmjC_dom"/>
</dbReference>
<evidence type="ECO:0000259" key="5">
    <source>
        <dbReference type="PROSITE" id="PS51184"/>
    </source>
</evidence>
<dbReference type="AlphaFoldDB" id="A0A9P5NLF9"/>
<evidence type="ECO:0000256" key="1">
    <source>
        <dbReference type="ARBA" id="ARBA00004123"/>
    </source>
</evidence>
<dbReference type="PANTHER" id="PTHR12549:SF38">
    <property type="entry name" value="JMJC DOMAIN-CONTAINING HISTONE DEMETHYLASE 2, ISOFORM A"/>
    <property type="match status" value="1"/>
</dbReference>
<dbReference type="GO" id="GO:0032454">
    <property type="term" value="F:histone H3K9 demethylase activity"/>
    <property type="evidence" value="ECO:0007669"/>
    <property type="project" value="InterPro"/>
</dbReference>
<dbReference type="PANTHER" id="PTHR12549">
    <property type="entry name" value="JMJC DOMAIN-CONTAINING HISTONE DEMETHYLATION PROTEIN"/>
    <property type="match status" value="1"/>
</dbReference>
<sequence length="149" mass="17114">MIGHDPIHGQQFYLDVELRKALFEEYGVKSYRVYQRPGDGVFIPAGCAHQVANMSDCIKIAVDFVSPENIDRCEKLTKEFREQNQSKVWKEDVLQLRTMMWFAWQSCTLREEELAKEAAARATEGMDVDRNGNTTNNHRTIEAGRGSSR</sequence>
<dbReference type="GO" id="GO:0000785">
    <property type="term" value="C:chromatin"/>
    <property type="evidence" value="ECO:0007669"/>
    <property type="project" value="TreeGrafter"/>
</dbReference>
<dbReference type="Proteomes" id="UP000724874">
    <property type="component" value="Unassembled WGS sequence"/>
</dbReference>
<dbReference type="GO" id="GO:0031490">
    <property type="term" value="F:chromatin DNA binding"/>
    <property type="evidence" value="ECO:0007669"/>
    <property type="project" value="TreeGrafter"/>
</dbReference>
<evidence type="ECO:0000256" key="2">
    <source>
        <dbReference type="ARBA" id="ARBA00022723"/>
    </source>
</evidence>
<evidence type="ECO:0000313" key="7">
    <source>
        <dbReference type="Proteomes" id="UP000724874"/>
    </source>
</evidence>
<dbReference type="GO" id="GO:0000118">
    <property type="term" value="C:histone deacetylase complex"/>
    <property type="evidence" value="ECO:0007669"/>
    <property type="project" value="TreeGrafter"/>
</dbReference>
<dbReference type="Pfam" id="PF02373">
    <property type="entry name" value="JmjC"/>
    <property type="match status" value="1"/>
</dbReference>
<keyword evidence="3" id="KW-0539">Nucleus</keyword>
<dbReference type="Gene3D" id="2.60.120.650">
    <property type="entry name" value="Cupin"/>
    <property type="match status" value="1"/>
</dbReference>
<name>A0A9P5NLF9_GYMJU</name>
<organism evidence="6 7">
    <name type="scientific">Gymnopilus junonius</name>
    <name type="common">Spectacular rustgill mushroom</name>
    <name type="synonym">Gymnopilus spectabilis subsp. junonius</name>
    <dbReference type="NCBI Taxonomy" id="109634"/>
    <lineage>
        <taxon>Eukaryota</taxon>
        <taxon>Fungi</taxon>
        <taxon>Dikarya</taxon>
        <taxon>Basidiomycota</taxon>
        <taxon>Agaricomycotina</taxon>
        <taxon>Agaricomycetes</taxon>
        <taxon>Agaricomycetidae</taxon>
        <taxon>Agaricales</taxon>
        <taxon>Agaricineae</taxon>
        <taxon>Hymenogastraceae</taxon>
        <taxon>Gymnopilus</taxon>
    </lineage>
</organism>
<dbReference type="SUPFAM" id="SSF51197">
    <property type="entry name" value="Clavaminate synthase-like"/>
    <property type="match status" value="1"/>
</dbReference>
<reference evidence="6" key="1">
    <citation type="submission" date="2020-11" db="EMBL/GenBank/DDBJ databases">
        <authorList>
            <consortium name="DOE Joint Genome Institute"/>
            <person name="Ahrendt S."/>
            <person name="Riley R."/>
            <person name="Andreopoulos W."/>
            <person name="LaButti K."/>
            <person name="Pangilinan J."/>
            <person name="Ruiz-duenas F.J."/>
            <person name="Barrasa J.M."/>
            <person name="Sanchez-Garcia M."/>
            <person name="Camarero S."/>
            <person name="Miyauchi S."/>
            <person name="Serrano A."/>
            <person name="Linde D."/>
            <person name="Babiker R."/>
            <person name="Drula E."/>
            <person name="Ayuso-Fernandez I."/>
            <person name="Pacheco R."/>
            <person name="Padilla G."/>
            <person name="Ferreira P."/>
            <person name="Barriuso J."/>
            <person name="Kellner H."/>
            <person name="Castanera R."/>
            <person name="Alfaro M."/>
            <person name="Ramirez L."/>
            <person name="Pisabarro A.G."/>
            <person name="Kuo A."/>
            <person name="Tritt A."/>
            <person name="Lipzen A."/>
            <person name="He G."/>
            <person name="Yan M."/>
            <person name="Ng V."/>
            <person name="Cullen D."/>
            <person name="Martin F."/>
            <person name="Rosso M.-N."/>
            <person name="Henrissat B."/>
            <person name="Hibbett D."/>
            <person name="Martinez A.T."/>
            <person name="Grigoriev I.V."/>
        </authorList>
    </citation>
    <scope>NUCLEOTIDE SEQUENCE</scope>
    <source>
        <strain evidence="6">AH 44721</strain>
    </source>
</reference>
<keyword evidence="2" id="KW-0479">Metal-binding</keyword>